<dbReference type="OrthoDB" id="2669263at2759"/>
<keyword evidence="2" id="KW-1185">Reference proteome</keyword>
<dbReference type="HOGENOM" id="CLU_084262_0_0_1"/>
<evidence type="ECO:0000313" key="1">
    <source>
        <dbReference type="EMBL" id="KIK21874.1"/>
    </source>
</evidence>
<gene>
    <name evidence="1" type="ORF">PISMIDRAFT_103264</name>
</gene>
<name>A0A0C9Z769_9AGAM</name>
<proteinExistence type="predicted"/>
<reference evidence="1 2" key="1">
    <citation type="submission" date="2014-04" db="EMBL/GenBank/DDBJ databases">
        <authorList>
            <consortium name="DOE Joint Genome Institute"/>
            <person name="Kuo A."/>
            <person name="Kohler A."/>
            <person name="Costa M.D."/>
            <person name="Nagy L.G."/>
            <person name="Floudas D."/>
            <person name="Copeland A."/>
            <person name="Barry K.W."/>
            <person name="Cichocki N."/>
            <person name="Veneault-Fourrey C."/>
            <person name="LaButti K."/>
            <person name="Lindquist E.A."/>
            <person name="Lipzen A."/>
            <person name="Lundell T."/>
            <person name="Morin E."/>
            <person name="Murat C."/>
            <person name="Sun H."/>
            <person name="Tunlid A."/>
            <person name="Henrissat B."/>
            <person name="Grigoriev I.V."/>
            <person name="Hibbett D.S."/>
            <person name="Martin F."/>
            <person name="Nordberg H.P."/>
            <person name="Cantor M.N."/>
            <person name="Hua S.X."/>
        </authorList>
    </citation>
    <scope>NUCLEOTIDE SEQUENCE [LARGE SCALE GENOMIC DNA]</scope>
    <source>
        <strain evidence="1 2">441</strain>
    </source>
</reference>
<dbReference type="AlphaFoldDB" id="A0A0C9Z769"/>
<organism evidence="1 2">
    <name type="scientific">Pisolithus microcarpus 441</name>
    <dbReference type="NCBI Taxonomy" id="765257"/>
    <lineage>
        <taxon>Eukaryota</taxon>
        <taxon>Fungi</taxon>
        <taxon>Dikarya</taxon>
        <taxon>Basidiomycota</taxon>
        <taxon>Agaricomycotina</taxon>
        <taxon>Agaricomycetes</taxon>
        <taxon>Agaricomycetidae</taxon>
        <taxon>Boletales</taxon>
        <taxon>Sclerodermatineae</taxon>
        <taxon>Pisolithaceae</taxon>
        <taxon>Pisolithus</taxon>
    </lineage>
</organism>
<protein>
    <submittedName>
        <fullName evidence="1">Uncharacterized protein</fullName>
    </submittedName>
</protein>
<reference evidence="2" key="2">
    <citation type="submission" date="2015-01" db="EMBL/GenBank/DDBJ databases">
        <title>Evolutionary Origins and Diversification of the Mycorrhizal Mutualists.</title>
        <authorList>
            <consortium name="DOE Joint Genome Institute"/>
            <consortium name="Mycorrhizal Genomics Consortium"/>
            <person name="Kohler A."/>
            <person name="Kuo A."/>
            <person name="Nagy L.G."/>
            <person name="Floudas D."/>
            <person name="Copeland A."/>
            <person name="Barry K.W."/>
            <person name="Cichocki N."/>
            <person name="Veneault-Fourrey C."/>
            <person name="LaButti K."/>
            <person name="Lindquist E.A."/>
            <person name="Lipzen A."/>
            <person name="Lundell T."/>
            <person name="Morin E."/>
            <person name="Murat C."/>
            <person name="Riley R."/>
            <person name="Ohm R."/>
            <person name="Sun H."/>
            <person name="Tunlid A."/>
            <person name="Henrissat B."/>
            <person name="Grigoriev I.V."/>
            <person name="Hibbett D.S."/>
            <person name="Martin F."/>
        </authorList>
    </citation>
    <scope>NUCLEOTIDE SEQUENCE [LARGE SCALE GENOMIC DNA]</scope>
    <source>
        <strain evidence="2">441</strain>
    </source>
</reference>
<dbReference type="Proteomes" id="UP000054018">
    <property type="component" value="Unassembled WGS sequence"/>
</dbReference>
<evidence type="ECO:0000313" key="2">
    <source>
        <dbReference type="Proteomes" id="UP000054018"/>
    </source>
</evidence>
<sequence length="218" mass="24466">MSYCNIPSPATHPAKSVTSQESARVKAFVRAAMKRNGLTEEEVRKCAIKAYGSVERTMEVAEIDEAEIATAMKTVCPNSYLAVQVGHKPKPGEGVTYSQLRDGLIIRVWGGDLEKLEHYCLDFVNHEHRYILAPDDVKIYTPETLFCPSTCLLSMEDAVEKANAKSLYLHAMRQDPNWETYLVCEGTVLCITQQNYPDCFLHIPVCAVHDSTLVLQPW</sequence>
<accession>A0A0C9Z769</accession>
<dbReference type="EMBL" id="KN833746">
    <property type="protein sequence ID" value="KIK21874.1"/>
    <property type="molecule type" value="Genomic_DNA"/>
</dbReference>